<dbReference type="GO" id="GO:0016020">
    <property type="term" value="C:membrane"/>
    <property type="evidence" value="ECO:0007669"/>
    <property type="project" value="UniProtKB-SubCell"/>
</dbReference>
<dbReference type="AlphaFoldDB" id="A0A814KFQ2"/>
<evidence type="ECO:0000256" key="3">
    <source>
        <dbReference type="ARBA" id="ARBA00022989"/>
    </source>
</evidence>
<feature type="transmembrane region" description="Helical" evidence="5">
    <location>
        <begin position="70"/>
        <end position="88"/>
    </location>
</feature>
<comment type="similarity">
    <text evidence="5">Belongs to the BI1 family.</text>
</comment>
<evidence type="ECO:0000313" key="6">
    <source>
        <dbReference type="EMBL" id="CAF1050519.1"/>
    </source>
</evidence>
<evidence type="ECO:0000313" key="7">
    <source>
        <dbReference type="Proteomes" id="UP000663879"/>
    </source>
</evidence>
<dbReference type="OrthoDB" id="7933078at2759"/>
<feature type="transmembrane region" description="Helical" evidence="5">
    <location>
        <begin position="37"/>
        <end position="58"/>
    </location>
</feature>
<dbReference type="EMBL" id="CAJNOC010005373">
    <property type="protein sequence ID" value="CAF1050519.1"/>
    <property type="molecule type" value="Genomic_DNA"/>
</dbReference>
<sequence>MNFSSEKSNPLFATGLNNGPSVLNSSVKVRLGFLKKVYGILSIQLAFTTVMSAIIMMSPSVQIFIFRNQWILWLSLIGNLATSFGIMYKRNEYPTNFYILGAFTFFNSITIGITVAQYSLALVAQAFLLTAAITVGLTIYAFTSKTDMTFLGNFLYTAITAMFFGSLIHLFFGNSFTNTAMAVMGACLFSGYIVYDTQLIMKHLSAEEYIVGVLNLYLDIINLFLKVLKILKALNGDEEKRNKKQRD</sequence>
<dbReference type="Pfam" id="PF01027">
    <property type="entry name" value="Bax1-I"/>
    <property type="match status" value="1"/>
</dbReference>
<keyword evidence="7" id="KW-1185">Reference proteome</keyword>
<comment type="caution">
    <text evidence="6">The sequence shown here is derived from an EMBL/GenBank/DDBJ whole genome shotgun (WGS) entry which is preliminary data.</text>
</comment>
<evidence type="ECO:0000256" key="5">
    <source>
        <dbReference type="RuleBase" id="RU004379"/>
    </source>
</evidence>
<keyword evidence="3 5" id="KW-1133">Transmembrane helix</keyword>
<feature type="transmembrane region" description="Helical" evidence="5">
    <location>
        <begin position="154"/>
        <end position="172"/>
    </location>
</feature>
<feature type="transmembrane region" description="Helical" evidence="5">
    <location>
        <begin position="122"/>
        <end position="142"/>
    </location>
</feature>
<gene>
    <name evidence="6" type="ORF">OXX778_LOCUS18806</name>
</gene>
<keyword evidence="2 5" id="KW-0812">Transmembrane</keyword>
<reference evidence="6" key="1">
    <citation type="submission" date="2021-02" db="EMBL/GenBank/DDBJ databases">
        <authorList>
            <person name="Nowell W R."/>
        </authorList>
    </citation>
    <scope>NUCLEOTIDE SEQUENCE</scope>
    <source>
        <strain evidence="6">Ploen Becks lab</strain>
    </source>
</reference>
<feature type="transmembrane region" description="Helical" evidence="5">
    <location>
        <begin position="97"/>
        <end position="116"/>
    </location>
</feature>
<dbReference type="PANTHER" id="PTHR23291:SF50">
    <property type="entry name" value="PROTEIN LIFEGUARD 4"/>
    <property type="match status" value="1"/>
</dbReference>
<accession>A0A814KFQ2</accession>
<dbReference type="InterPro" id="IPR006214">
    <property type="entry name" value="Bax_inhibitor_1-related"/>
</dbReference>
<dbReference type="Proteomes" id="UP000663879">
    <property type="component" value="Unassembled WGS sequence"/>
</dbReference>
<protein>
    <submittedName>
        <fullName evidence="6">Uncharacterized protein</fullName>
    </submittedName>
</protein>
<evidence type="ECO:0000256" key="4">
    <source>
        <dbReference type="ARBA" id="ARBA00023136"/>
    </source>
</evidence>
<comment type="subcellular location">
    <subcellularLocation>
        <location evidence="1">Membrane</location>
        <topology evidence="1">Multi-pass membrane protein</topology>
    </subcellularLocation>
</comment>
<name>A0A814KFQ2_9BILA</name>
<organism evidence="6 7">
    <name type="scientific">Brachionus calyciflorus</name>
    <dbReference type="NCBI Taxonomy" id="104777"/>
    <lineage>
        <taxon>Eukaryota</taxon>
        <taxon>Metazoa</taxon>
        <taxon>Spiralia</taxon>
        <taxon>Gnathifera</taxon>
        <taxon>Rotifera</taxon>
        <taxon>Eurotatoria</taxon>
        <taxon>Monogononta</taxon>
        <taxon>Pseudotrocha</taxon>
        <taxon>Ploima</taxon>
        <taxon>Brachionidae</taxon>
        <taxon>Brachionus</taxon>
    </lineage>
</organism>
<evidence type="ECO:0000256" key="1">
    <source>
        <dbReference type="ARBA" id="ARBA00004141"/>
    </source>
</evidence>
<keyword evidence="4 5" id="KW-0472">Membrane</keyword>
<feature type="transmembrane region" description="Helical" evidence="5">
    <location>
        <begin position="178"/>
        <end position="195"/>
    </location>
</feature>
<proteinExistence type="inferred from homology"/>
<evidence type="ECO:0000256" key="2">
    <source>
        <dbReference type="ARBA" id="ARBA00022692"/>
    </source>
</evidence>
<dbReference type="PANTHER" id="PTHR23291">
    <property type="entry name" value="BAX INHIBITOR-RELATED"/>
    <property type="match status" value="1"/>
</dbReference>